<dbReference type="RefSeq" id="WP_258498346.1">
    <property type="nucleotide sequence ID" value="NZ_JANSKA010000001.1"/>
</dbReference>
<keyword evidence="3" id="KW-1185">Reference proteome</keyword>
<name>A0ABT1Z5L7_9ACTN</name>
<dbReference type="InterPro" id="IPR036291">
    <property type="entry name" value="NAD(P)-bd_dom_sf"/>
</dbReference>
<dbReference type="Pfam" id="PF13561">
    <property type="entry name" value="adh_short_C2"/>
    <property type="match status" value="1"/>
</dbReference>
<comment type="similarity">
    <text evidence="1">Belongs to the short-chain dehydrogenases/reductases (SDR) family.</text>
</comment>
<dbReference type="Gene3D" id="3.40.50.720">
    <property type="entry name" value="NAD(P)-binding Rossmann-like Domain"/>
    <property type="match status" value="1"/>
</dbReference>
<dbReference type="PRINTS" id="PR00081">
    <property type="entry name" value="GDHRDH"/>
</dbReference>
<dbReference type="Pfam" id="PF00106">
    <property type="entry name" value="adh_short"/>
    <property type="match status" value="1"/>
</dbReference>
<accession>A0ABT1Z5L7</accession>
<evidence type="ECO:0000256" key="1">
    <source>
        <dbReference type="ARBA" id="ARBA00006484"/>
    </source>
</evidence>
<comment type="caution">
    <text evidence="2">The sequence shown here is derived from an EMBL/GenBank/DDBJ whole genome shotgun (WGS) entry which is preliminary data.</text>
</comment>
<evidence type="ECO:0000313" key="2">
    <source>
        <dbReference type="EMBL" id="MCR9035499.1"/>
    </source>
</evidence>
<proteinExistence type="inferred from homology"/>
<dbReference type="InterPro" id="IPR002347">
    <property type="entry name" value="SDR_fam"/>
</dbReference>
<dbReference type="CDD" id="cd05233">
    <property type="entry name" value="SDR_c"/>
    <property type="match status" value="1"/>
</dbReference>
<protein>
    <submittedName>
        <fullName evidence="2">SDR family NAD(P)-dependent oxidoreductase</fullName>
    </submittedName>
</protein>
<dbReference type="SUPFAM" id="SSF51735">
    <property type="entry name" value="NAD(P)-binding Rossmann-fold domains"/>
    <property type="match status" value="1"/>
</dbReference>
<reference evidence="2 3" key="1">
    <citation type="submission" date="2022-08" db="EMBL/GenBank/DDBJ databases">
        <title>Tractidigestivibacter montrealensis type strain KD21.</title>
        <authorList>
            <person name="Diop K."/>
            <person name="Richard C."/>
            <person name="Routy B."/>
        </authorList>
    </citation>
    <scope>NUCLEOTIDE SEQUENCE [LARGE SCALE GENOMIC DNA]</scope>
    <source>
        <strain evidence="2 3">KD21</strain>
    </source>
</reference>
<evidence type="ECO:0000313" key="3">
    <source>
        <dbReference type="Proteomes" id="UP001204320"/>
    </source>
</evidence>
<organism evidence="2 3">
    <name type="scientific">Tractidigestivibacter montrealensis</name>
    <dbReference type="NCBI Taxonomy" id="2972466"/>
    <lineage>
        <taxon>Bacteria</taxon>
        <taxon>Bacillati</taxon>
        <taxon>Actinomycetota</taxon>
        <taxon>Coriobacteriia</taxon>
        <taxon>Coriobacteriales</taxon>
        <taxon>Atopobiaceae</taxon>
        <taxon>Tractidigestivibacter</taxon>
    </lineage>
</organism>
<gene>
    <name evidence="2" type="ORF">NVS32_00805</name>
</gene>
<dbReference type="PANTHER" id="PTHR42760">
    <property type="entry name" value="SHORT-CHAIN DEHYDROGENASES/REDUCTASES FAMILY MEMBER"/>
    <property type="match status" value="1"/>
</dbReference>
<dbReference type="Proteomes" id="UP001204320">
    <property type="component" value="Unassembled WGS sequence"/>
</dbReference>
<sequence length="288" mass="31050">MGEVYVVTGGGSGIGRAVAETLPKEATVVITGRTMAKLQRTADALNANGHHVVPFTCDVSNRTEVRSLAQRTAKLGQVTKVIHSAGISGSMADAEKIVRINALGTVYVNQEFYKVMDGGVIVDVASNSGYMLPGAMVPRRAFPLALTNEDAFVKRLVRRASLMHNKDVDPQMAYMISKNFARWYAAGCAFKYMRRRGIRVLSVSPGYVETPMTEKEKGKATDILLSYSGPGRGAKSEEQTFLIVSLADERCGYLMGTDVLCDAGCVNAGYGLTVATNEKKHPSADGLW</sequence>
<dbReference type="EMBL" id="JANSKA010000001">
    <property type="protein sequence ID" value="MCR9035499.1"/>
    <property type="molecule type" value="Genomic_DNA"/>
</dbReference>